<sequence length="140" mass="16794">MEAIQADDSLIKQEKEKLLREVREKHDLLEKEREEQARVAAEIAKIQSRLIVGQDDDSGKLETRTREQLAQLEHKRKELAEQKRREREIVEALERQEEDTVDLRQTFSDLRTETEAKTKKLKKLMIKLRQVCFWTPFFEF</sequence>
<reference evidence="3" key="1">
    <citation type="submission" date="2010-08" db="EMBL/GenBank/DDBJ databases">
        <authorList>
            <consortium name="Caenorhabditis japonica Sequencing Consortium"/>
            <person name="Wilson R.K."/>
        </authorList>
    </citation>
    <scope>NUCLEOTIDE SEQUENCE [LARGE SCALE GENOMIC DNA]</scope>
    <source>
        <strain evidence="3">DF5081</strain>
    </source>
</reference>
<keyword evidence="3" id="KW-1185">Reference proteome</keyword>
<evidence type="ECO:0000256" key="1">
    <source>
        <dbReference type="SAM" id="Coils"/>
    </source>
</evidence>
<name>A0A8R1EVT4_CAEJA</name>
<accession>A0A8R1EVT4</accession>
<dbReference type="Proteomes" id="UP000005237">
    <property type="component" value="Unassembled WGS sequence"/>
</dbReference>
<dbReference type="EnsemblMetazoa" id="CJA41560.1">
    <property type="protein sequence ID" value="CJA41560.1"/>
    <property type="gene ID" value="WBGene00217408"/>
</dbReference>
<evidence type="ECO:0000313" key="2">
    <source>
        <dbReference type="EnsemblMetazoa" id="CJA41560.1"/>
    </source>
</evidence>
<protein>
    <submittedName>
        <fullName evidence="2">Uncharacterized protein</fullName>
    </submittedName>
</protein>
<feature type="coiled-coil region" evidence="1">
    <location>
        <begin position="11"/>
        <end position="113"/>
    </location>
</feature>
<proteinExistence type="predicted"/>
<keyword evidence="1" id="KW-0175">Coiled coil</keyword>
<organism evidence="2 3">
    <name type="scientific">Caenorhabditis japonica</name>
    <dbReference type="NCBI Taxonomy" id="281687"/>
    <lineage>
        <taxon>Eukaryota</taxon>
        <taxon>Metazoa</taxon>
        <taxon>Ecdysozoa</taxon>
        <taxon>Nematoda</taxon>
        <taxon>Chromadorea</taxon>
        <taxon>Rhabditida</taxon>
        <taxon>Rhabditina</taxon>
        <taxon>Rhabditomorpha</taxon>
        <taxon>Rhabditoidea</taxon>
        <taxon>Rhabditidae</taxon>
        <taxon>Peloderinae</taxon>
        <taxon>Caenorhabditis</taxon>
    </lineage>
</organism>
<reference evidence="2" key="2">
    <citation type="submission" date="2022-06" db="UniProtKB">
        <authorList>
            <consortium name="EnsemblMetazoa"/>
        </authorList>
    </citation>
    <scope>IDENTIFICATION</scope>
    <source>
        <strain evidence="2">DF5081</strain>
    </source>
</reference>
<dbReference type="AlphaFoldDB" id="A0A8R1EVT4"/>
<evidence type="ECO:0000313" key="3">
    <source>
        <dbReference type="Proteomes" id="UP000005237"/>
    </source>
</evidence>